<organism evidence="1 2">
    <name type="scientific">Vaccinium darrowii</name>
    <dbReference type="NCBI Taxonomy" id="229202"/>
    <lineage>
        <taxon>Eukaryota</taxon>
        <taxon>Viridiplantae</taxon>
        <taxon>Streptophyta</taxon>
        <taxon>Embryophyta</taxon>
        <taxon>Tracheophyta</taxon>
        <taxon>Spermatophyta</taxon>
        <taxon>Magnoliopsida</taxon>
        <taxon>eudicotyledons</taxon>
        <taxon>Gunneridae</taxon>
        <taxon>Pentapetalae</taxon>
        <taxon>asterids</taxon>
        <taxon>Ericales</taxon>
        <taxon>Ericaceae</taxon>
        <taxon>Vaccinioideae</taxon>
        <taxon>Vaccinieae</taxon>
        <taxon>Vaccinium</taxon>
    </lineage>
</organism>
<gene>
    <name evidence="1" type="ORF">Vadar_032406</name>
</gene>
<comment type="caution">
    <text evidence="1">The sequence shown here is derived from an EMBL/GenBank/DDBJ whole genome shotgun (WGS) entry which is preliminary data.</text>
</comment>
<dbReference type="Proteomes" id="UP000828048">
    <property type="component" value="Chromosome 11"/>
</dbReference>
<evidence type="ECO:0000313" key="2">
    <source>
        <dbReference type="Proteomes" id="UP000828048"/>
    </source>
</evidence>
<name>A0ACB7YR11_9ERIC</name>
<accession>A0ACB7YR11</accession>
<proteinExistence type="predicted"/>
<keyword evidence="2" id="KW-1185">Reference proteome</keyword>
<protein>
    <submittedName>
        <fullName evidence="1">Uncharacterized protein</fullName>
    </submittedName>
</protein>
<sequence>MENGDDSAFEGEELLKLSHEAKLKELLRNLSSAEIKLCSNASKEFIKLLRGHAGGELLRIYVQTSSKLSELLQAWNFRLGKPGLSYVLKLVSTILTHPEGLHNSNDVEGVANSRALDKFARSIFEEKLGDLYKELNSKEAKRQNAALLLLASIVRRGSGLASDVAKSFDFKLPIFPKLAEYKQKKISTKRKHSTRRAFVGFAMSFLEVGKPGLLRWVLQQKEMYSGVLRGIGSDDDETVVFVLSTLCDRILVPESLVPPSLRSVLFGSVTLEQLVNISGREDGRVAAELAHRVLVIACTDPSNGLMPDLNRHPSPLKGNLKRLLDLMKKLKATEVDYHRDLLLAIVKGRPLFGSAYMDEFPYNVEDNASPNWFASVSLAANLVSSVGSGLTFDFKPEDPPSFTNPDVQSLIKCICPRPFTRVVVNKGLLHTNSFAKHGTLRLVLEELKLLDSFTTAVESNFCSSDQMRRKWASLKQDIQNEVRILLPDTQVLLSLLSSLNAHSKSLELSLKRAADTKISLEQGVHDVKRLKTDAHKDDLDILVSGVSYLPEITLPKNTGVAQGIHDVDDLNDGDDNAVIADIWGLRQCSETCMTVKDEETHFYSRLLDALKIYHRTMPGVLDGSFEFFKFLPSNPLALPTILQQSLLSLLLELIGWSPKCKIAVRIPPMMYKHLQPFINLLLYSPIRDIKDQAHILAQTAMSSTGAFDKNLREIGVWFSFLPGCKIEGNFVGDQGIEVFQNLFSVIVSFLCDAVSTVGNNLLKYWDVLRGHICHLKGVEDVSPEFGPLFICVLEKCLRVLSSESGTFSIPEKSMIALYVCNTIKYLLQTQVETRLLYSLVDLLLSERVEVGDCCSLDDGNAQDLCEWRPLKNLFLFSRHIQNLEKKPSPIEREVLHADSSFANILGEVKRIVRSGSDSELVCIGKAFVLSLLSTPPTVILRHFPSVISALKNLSGFPFSVLLSIFFLEPDLLYEVSKLWPEMFRNGLERFMGMDRMVHGKEPIIGDMNIDAIESSSAAFCFFLKQAPFYVLFPATVRVDGLHILEGLNLQYLLQAKFSEVANGEFVSAVLLVLFWLHQIRLSHRIKPSAEFEQLSGTCSILIEKMLAHLQDSPIQSIFEVTEVILCHPVVMMSLQYPLGHREFTEAIFGESSENFLILARQGIHEMDHHVLNLLTSVCKHLVTCCNGQNSFTGVDYLNQRFLSSFKALVKRLNRIFRDRFDECIKTGDLRPLTPTLYALHSLIHFISPLELLELVLWIFSRIDLSDFTLRGSSDFSLLVGLSIAGCAFDMLSTYLQQPYTQGTSSNIFWEMEDKPFDVLLFERIYFQVIELAMRFELDAADRCLLKAVNVANIRKVTQTQWLPLTMDLSRVVHNTPIEVLSHFIHKTSMTRANMLFRLTELSPIHLIVFGHFFSDVMNEYLLPKDDVTNETCCNMLSDDNFVMLLPTAFSYLISASMKYGEQFHKYGRSISSFYYGILFRSFSGWKSYATMDIFNIECIEFLLPSVEELLDLLSHSLLGKSVLMFRYYLTLNGDVVKLKKRLKLFNSVCPRSGVANEDLLDCDVSEIDAYSPNQSLNLVNRVVAKIYLCRMLLFLKGNQIRSTPKEGGNTKEIHSEVGSNKEDSARVRFMNLLLKTWHIIVRKFPSSSDDTQKSSGNSYLLFRFLEVFISRNIFELTREMRDCPFIEQLARLSFLHRFGDPSTMKMLRGVLTSLSNGNSHILLLQLLLAHSQFAPSILSSSQSSGGSQFGMMFRPMASILRLLVISSTDQNALYGENRQKKTSEIYMKQLEVLRLLRALFFIIAQQSSFDFEKDISANPRELLFLLLSSYGATLSEVDLEIYNLMLEIESANMSNSGSIAEIDYLWGSAAIRIRKEREQEQDLSSDMIQDVEAVERRRTQFRENLHIDPKMCAYTVLHFPYGRTVVEDQPGNSDDMNETNCPGVEKIQTYDPVFILRFSIHSLSMGFIEPVEFACLGLLAIAFVSISSPHNEMRKLGYEALGGFKTALEKCQKRKDLMRLRLLLTYLQNGIEEPWQRIPSITAKFVAEASIILLDPLHDHYSTISKFLMGSARVNLKSVPLFANFLWSSSVNFRTDRLWMLRLLYAGLDSDDDARIYIRNNILEILLVFYASPLSDVESQELTLQVVKKSVKVRKMARHLVERCSIIAWLSSIVSVFCGKQYQALTNLSRGPLNTALEVVNDVISNRNIIEWLQQFALEQLSELSTHLYKLLVGGNLTDENVHLVTSVLEILTSTLKISQERKVYQPHFTLSVEGLFKIYKVVNVCCDGIFSHCAELGLKAVLMSTPPGAILCMEQDKLLMFVRWATSTALQSSSVKELQPTEAYCHSAILLEREQSEDSLLSKLLQWLTASVILGRLSLRFEKSNLETLHSLLELDKKGCGESQFGFGCEEILAACIFGLQQLLGMGCRLLPSVVAALSLLLFSDLLNLAGSEMNCLLGNENTLASLWSRVRCPVEANPSWRWSFYQPWKDLSSKSTDSATMDELNACESLLVIISNVVGKKSLHSQFLSHQDLENSGVEACLPRNRKEELVVLLKLLVYL</sequence>
<dbReference type="EMBL" id="CM037161">
    <property type="protein sequence ID" value="KAH7856071.1"/>
    <property type="molecule type" value="Genomic_DNA"/>
</dbReference>
<reference evidence="1 2" key="1">
    <citation type="journal article" date="2021" name="Hortic Res">
        <title>High-quality reference genome and annotation aids understanding of berry development for evergreen blueberry (Vaccinium darrowii).</title>
        <authorList>
            <person name="Yu J."/>
            <person name="Hulse-Kemp A.M."/>
            <person name="Babiker E."/>
            <person name="Staton M."/>
        </authorList>
    </citation>
    <scope>NUCLEOTIDE SEQUENCE [LARGE SCALE GENOMIC DNA]</scope>
    <source>
        <strain evidence="2">cv. NJ 8807/NJ 8810</strain>
        <tissue evidence="1">Young leaf</tissue>
    </source>
</reference>
<evidence type="ECO:0000313" key="1">
    <source>
        <dbReference type="EMBL" id="KAH7856071.1"/>
    </source>
</evidence>